<evidence type="ECO:0000256" key="3">
    <source>
        <dbReference type="PROSITE-ProRule" id="PRU00191"/>
    </source>
</evidence>
<dbReference type="InterPro" id="IPR036860">
    <property type="entry name" value="SH2_dom_sf"/>
</dbReference>
<feature type="region of interest" description="Disordered" evidence="5">
    <location>
        <begin position="103"/>
        <end position="141"/>
    </location>
</feature>
<evidence type="ECO:0000259" key="6">
    <source>
        <dbReference type="PROSITE" id="PS50001"/>
    </source>
</evidence>
<dbReference type="CDD" id="cd01213">
    <property type="entry name" value="PTB_tensin"/>
    <property type="match status" value="1"/>
</dbReference>
<organism evidence="7 8">
    <name type="scientific">Lucilia cuprina</name>
    <name type="common">Green bottle fly</name>
    <name type="synonym">Australian sheep blowfly</name>
    <dbReference type="NCBI Taxonomy" id="7375"/>
    <lineage>
        <taxon>Eukaryota</taxon>
        <taxon>Metazoa</taxon>
        <taxon>Ecdysozoa</taxon>
        <taxon>Arthropoda</taxon>
        <taxon>Hexapoda</taxon>
        <taxon>Insecta</taxon>
        <taxon>Pterygota</taxon>
        <taxon>Neoptera</taxon>
        <taxon>Endopterygota</taxon>
        <taxon>Diptera</taxon>
        <taxon>Brachycera</taxon>
        <taxon>Muscomorpha</taxon>
        <taxon>Oestroidea</taxon>
        <taxon>Calliphoridae</taxon>
        <taxon>Luciliinae</taxon>
        <taxon>Lucilia</taxon>
    </lineage>
</organism>
<dbReference type="Gene3D" id="2.30.29.30">
    <property type="entry name" value="Pleckstrin-homology domain (PH domain)/Phosphotyrosine-binding domain (PTB)"/>
    <property type="match status" value="1"/>
</dbReference>
<dbReference type="PANTHER" id="PTHR45734">
    <property type="entry name" value="TENSIN"/>
    <property type="match status" value="1"/>
</dbReference>
<dbReference type="SMART" id="SM00252">
    <property type="entry name" value="SH2"/>
    <property type="match status" value="1"/>
</dbReference>
<dbReference type="OrthoDB" id="6273691at2759"/>
<keyword evidence="8" id="KW-1185">Reference proteome</keyword>
<dbReference type="SUPFAM" id="SSF55550">
    <property type="entry name" value="SH2 domain"/>
    <property type="match status" value="1"/>
</dbReference>
<dbReference type="InterPro" id="IPR011993">
    <property type="entry name" value="PH-like_dom_sf"/>
</dbReference>
<dbReference type="SMART" id="SM00462">
    <property type="entry name" value="PTB"/>
    <property type="match status" value="1"/>
</dbReference>
<evidence type="ECO:0000256" key="4">
    <source>
        <dbReference type="SAM" id="Coils"/>
    </source>
</evidence>
<dbReference type="InterPro" id="IPR013625">
    <property type="entry name" value="PTB"/>
</dbReference>
<sequence>MTTIETSRNLLLNENDNKLNYEISFESDDSENEIPYHAREHAQPFTYGNLPKGFKRSDLNHVDIEELPESSKVSTASHFLPPSPPLQKRDLNHVCIEELPESPKANKAPTMFPPSPSMLRRTGRPSISPSRPVLKKTPSREEFEEMLRERREQSLREQNHAIQEAQNAAIQKDLDELQEKLNKRSLQLQSYDAADGYKQNPCREIVKHVETVDLPDEKDHNNITKNALSTAIVEAPSKYEPALILAEPSRPETPAFPVSSKYSIEDRCVSPYPMVTPGSPSLQRLQTVTFSTKERQSPHKFTAVMSTNKKAKAIEKQIAEKPHDVAPHLVKFARDSSEYWYKPHMTREEAVALLRQAPPGTFIIRNSTTYKNAFGLVLRVSKAPQGVVIPENSTNSDVLVRHFLLEPTTRGVRLKGCSNEPTFTSLSALVYQHSINQLALPCKLIIPTRDLMLSPEDAELMHRQKQLLEQGAACNVLYLFSMNMESLTGDEAIRKTVNEMYAQSALPSPIEVHFKVSQNGITLTDNKRIMFFRRHYTPNNISHIAMDPDNRFYTVLALDDGLERTINKSIFAFVARPSTGSRDNQCHIFCDLAATQPASAIVSFAHKVLRFNKNNHQML</sequence>
<dbReference type="Proteomes" id="UP000037069">
    <property type="component" value="Unassembled WGS sequence"/>
</dbReference>
<dbReference type="SUPFAM" id="SSF50729">
    <property type="entry name" value="PH domain-like"/>
    <property type="match status" value="1"/>
</dbReference>
<comment type="similarity">
    <text evidence="1">Belongs to the PTEN phosphatase protein family.</text>
</comment>
<evidence type="ECO:0000313" key="7">
    <source>
        <dbReference type="EMBL" id="KNC21345.1"/>
    </source>
</evidence>
<dbReference type="Gene3D" id="3.30.505.10">
    <property type="entry name" value="SH2 domain"/>
    <property type="match status" value="1"/>
</dbReference>
<evidence type="ECO:0000256" key="2">
    <source>
        <dbReference type="ARBA" id="ARBA00022999"/>
    </source>
</evidence>
<dbReference type="STRING" id="7375.A0A0L0BMJ5"/>
<feature type="domain" description="SH2" evidence="6">
    <location>
        <begin position="340"/>
        <end position="448"/>
    </location>
</feature>
<feature type="coiled-coil region" evidence="4">
    <location>
        <begin position="148"/>
        <end position="194"/>
    </location>
</feature>
<dbReference type="OMA" id="WYKPNMS"/>
<dbReference type="InterPro" id="IPR051484">
    <property type="entry name" value="Tensin_PTEN_phosphatase"/>
</dbReference>
<dbReference type="EMBL" id="JRES01001625">
    <property type="protein sequence ID" value="KNC21345.1"/>
    <property type="molecule type" value="Genomic_DNA"/>
</dbReference>
<dbReference type="PROSITE" id="PS50001">
    <property type="entry name" value="SH2"/>
    <property type="match status" value="1"/>
</dbReference>
<dbReference type="GO" id="GO:0005925">
    <property type="term" value="C:focal adhesion"/>
    <property type="evidence" value="ECO:0007669"/>
    <property type="project" value="TreeGrafter"/>
</dbReference>
<name>A0A0L0BMJ5_LUCCU</name>
<evidence type="ECO:0000256" key="1">
    <source>
        <dbReference type="ARBA" id="ARBA00007881"/>
    </source>
</evidence>
<evidence type="ECO:0000313" key="8">
    <source>
        <dbReference type="Proteomes" id="UP000037069"/>
    </source>
</evidence>
<dbReference type="PANTHER" id="PTHR45734:SF10">
    <property type="entry name" value="BLISTERY, ISOFORM A"/>
    <property type="match status" value="1"/>
</dbReference>
<proteinExistence type="inferred from homology"/>
<dbReference type="Pfam" id="PF00017">
    <property type="entry name" value="SH2"/>
    <property type="match status" value="1"/>
</dbReference>
<keyword evidence="4" id="KW-0175">Coiled coil</keyword>
<gene>
    <name evidence="7" type="ORF">FF38_13059</name>
</gene>
<protein>
    <recommendedName>
        <fullName evidence="6">SH2 domain-containing protein</fullName>
    </recommendedName>
</protein>
<comment type="caution">
    <text evidence="7">The sequence shown here is derived from an EMBL/GenBank/DDBJ whole genome shotgun (WGS) entry which is preliminary data.</text>
</comment>
<accession>A0A0L0BMJ5</accession>
<reference evidence="7 8" key="1">
    <citation type="journal article" date="2015" name="Nat. Commun.">
        <title>Lucilia cuprina genome unlocks parasitic fly biology to underpin future interventions.</title>
        <authorList>
            <person name="Anstead C.A."/>
            <person name="Korhonen P.K."/>
            <person name="Young N.D."/>
            <person name="Hall R.S."/>
            <person name="Jex A.R."/>
            <person name="Murali S.C."/>
            <person name="Hughes D.S."/>
            <person name="Lee S.F."/>
            <person name="Perry T."/>
            <person name="Stroehlein A.J."/>
            <person name="Ansell B.R."/>
            <person name="Breugelmans B."/>
            <person name="Hofmann A."/>
            <person name="Qu J."/>
            <person name="Dugan S."/>
            <person name="Lee S.L."/>
            <person name="Chao H."/>
            <person name="Dinh H."/>
            <person name="Han Y."/>
            <person name="Doddapaneni H.V."/>
            <person name="Worley K.C."/>
            <person name="Muzny D.M."/>
            <person name="Ioannidis P."/>
            <person name="Waterhouse R.M."/>
            <person name="Zdobnov E.M."/>
            <person name="James P.J."/>
            <person name="Bagnall N.H."/>
            <person name="Kotze A.C."/>
            <person name="Gibbs R.A."/>
            <person name="Richards S."/>
            <person name="Batterham P."/>
            <person name="Gasser R.B."/>
        </authorList>
    </citation>
    <scope>NUCLEOTIDE SEQUENCE [LARGE SCALE GENOMIC DNA]</scope>
    <source>
        <strain evidence="7 8">LS</strain>
        <tissue evidence="7">Full body</tissue>
    </source>
</reference>
<dbReference type="InterPro" id="IPR000980">
    <property type="entry name" value="SH2"/>
</dbReference>
<dbReference type="AlphaFoldDB" id="A0A0L0BMJ5"/>
<dbReference type="InterPro" id="IPR006020">
    <property type="entry name" value="PTB/PI_dom"/>
</dbReference>
<dbReference type="Pfam" id="PF08416">
    <property type="entry name" value="PTB"/>
    <property type="match status" value="1"/>
</dbReference>
<evidence type="ECO:0000256" key="5">
    <source>
        <dbReference type="SAM" id="MobiDB-lite"/>
    </source>
</evidence>
<dbReference type="InterPro" id="IPR033929">
    <property type="entry name" value="Tensin_PTB"/>
</dbReference>
<keyword evidence="2 3" id="KW-0727">SH2 domain</keyword>